<dbReference type="GO" id="GO:0003700">
    <property type="term" value="F:DNA-binding transcription factor activity"/>
    <property type="evidence" value="ECO:0007669"/>
    <property type="project" value="InterPro"/>
</dbReference>
<organism evidence="3 4">
    <name type="scientific">Kitasatospora aureofaciens</name>
    <name type="common">Streptomyces aureofaciens</name>
    <dbReference type="NCBI Taxonomy" id="1894"/>
    <lineage>
        <taxon>Bacteria</taxon>
        <taxon>Bacillati</taxon>
        <taxon>Actinomycetota</taxon>
        <taxon>Actinomycetes</taxon>
        <taxon>Kitasatosporales</taxon>
        <taxon>Streptomycetaceae</taxon>
        <taxon>Kitasatospora</taxon>
    </lineage>
</organism>
<evidence type="ECO:0000313" key="2">
    <source>
        <dbReference type="EMBL" id="GGU60721.1"/>
    </source>
</evidence>
<accession>A0A8H9HE83</accession>
<keyword evidence="4" id="KW-1185">Reference proteome</keyword>
<reference evidence="4" key="3">
    <citation type="submission" date="2016-08" db="EMBL/GenBank/DDBJ databases">
        <title>Sequencing, assembly and comparative genomics of S. aureofaciens ATCC 10762.</title>
        <authorList>
            <person name="Gradnigo J.S."/>
            <person name="Johnson N."/>
            <person name="Somerville G.A."/>
        </authorList>
    </citation>
    <scope>NUCLEOTIDE SEQUENCE [LARGE SCALE GENOMIC DNA]</scope>
    <source>
        <strain evidence="4">ATCC 10762 / DSM 40127 / CCM 3239 / JCM 4008 / LMG 5968 / NBRC 12843 / NCIMB 8234 / A-377</strain>
    </source>
</reference>
<proteinExistence type="predicted"/>
<dbReference type="InterPro" id="IPR039422">
    <property type="entry name" value="MarR/SlyA-like"/>
</dbReference>
<feature type="domain" description="HTH marR-type" evidence="1">
    <location>
        <begin position="11"/>
        <end position="142"/>
    </location>
</feature>
<reference evidence="2" key="5">
    <citation type="submission" date="2020-09" db="EMBL/GenBank/DDBJ databases">
        <authorList>
            <person name="Sun Q."/>
            <person name="Ohkuma M."/>
        </authorList>
    </citation>
    <scope>NUCLEOTIDE SEQUENCE</scope>
    <source>
        <strain evidence="2">JCM 4434</strain>
    </source>
</reference>
<dbReference type="SUPFAM" id="SSF46785">
    <property type="entry name" value="Winged helix' DNA-binding domain"/>
    <property type="match status" value="1"/>
</dbReference>
<dbReference type="Proteomes" id="UP000610124">
    <property type="component" value="Unassembled WGS sequence"/>
</dbReference>
<sequence length="165" mass="17203">MTDLSPAAETLSDITTELFAVNGALLRAGDALSARFGLTSARWQVLGLLAEGPQSAAHLARERGLRRQAVQQTVVKLVEEGLVSTSPNPADRRAPLVSLTAKGTDALARIEPAERLWMEHLAGGLDPDDLKATLRLLRGLRAVLAEGLPPTAVGGADAADVTGPA</sequence>
<comment type="caution">
    <text evidence="3">The sequence shown here is derived from an EMBL/GenBank/DDBJ whole genome shotgun (WGS) entry which is preliminary data.</text>
</comment>
<dbReference type="PANTHER" id="PTHR33164:SF99">
    <property type="entry name" value="MARR FAMILY REGULATORY PROTEIN"/>
    <property type="match status" value="1"/>
</dbReference>
<name>A0A1E7MYL2_KITAU</name>
<gene>
    <name evidence="2" type="ORF">GCM10010502_09080</name>
    <name evidence="3" type="ORF">HS99_0013290</name>
</gene>
<evidence type="ECO:0000313" key="4">
    <source>
        <dbReference type="Proteomes" id="UP000037395"/>
    </source>
</evidence>
<reference evidence="3" key="4">
    <citation type="submission" date="2016-08" db="EMBL/GenBank/DDBJ databases">
        <title>Sequencing, Assembly and Comparative Genomics of S. aureofaciens ATCC 10762.</title>
        <authorList>
            <person name="Gradnigo J.S."/>
            <person name="Johnson N."/>
            <person name="Somerville G.A."/>
        </authorList>
    </citation>
    <scope>NUCLEOTIDE SEQUENCE [LARGE SCALE GENOMIC DNA]</scope>
    <source>
        <strain evidence="3">ATCC 10762</strain>
    </source>
</reference>
<accession>A0A1E7MYL2</accession>
<dbReference type="PROSITE" id="PS50995">
    <property type="entry name" value="HTH_MARR_2"/>
    <property type="match status" value="1"/>
</dbReference>
<evidence type="ECO:0000313" key="3">
    <source>
        <dbReference type="EMBL" id="OEV33526.1"/>
    </source>
</evidence>
<dbReference type="SMART" id="SM00347">
    <property type="entry name" value="HTH_MARR"/>
    <property type="match status" value="1"/>
</dbReference>
<dbReference type="EMBL" id="JPRF03000065">
    <property type="protein sequence ID" value="OEV33526.1"/>
    <property type="molecule type" value="Genomic_DNA"/>
</dbReference>
<dbReference type="OrthoDB" id="5511415at2"/>
<protein>
    <submittedName>
        <fullName evidence="2">MarR family transcriptional regulator</fullName>
    </submittedName>
</protein>
<dbReference type="AlphaFoldDB" id="A0A1E7MYL2"/>
<dbReference type="KEGG" id="kau:B6264_18510"/>
<dbReference type="Pfam" id="PF12802">
    <property type="entry name" value="MarR_2"/>
    <property type="match status" value="1"/>
</dbReference>
<dbReference type="RefSeq" id="WP_046385709.1">
    <property type="nucleotide sequence ID" value="NZ_BMUB01000002.1"/>
</dbReference>
<dbReference type="Gene3D" id="1.10.10.10">
    <property type="entry name" value="Winged helix-like DNA-binding domain superfamily/Winged helix DNA-binding domain"/>
    <property type="match status" value="1"/>
</dbReference>
<dbReference type="PANTHER" id="PTHR33164">
    <property type="entry name" value="TRANSCRIPTIONAL REGULATOR, MARR FAMILY"/>
    <property type="match status" value="1"/>
</dbReference>
<dbReference type="GeneID" id="97484081"/>
<dbReference type="InterPro" id="IPR036388">
    <property type="entry name" value="WH-like_DNA-bd_sf"/>
</dbReference>
<reference evidence="3 4" key="2">
    <citation type="submission" date="2014-07" db="EMBL/GenBank/DDBJ databases">
        <authorList>
            <person name="Zhang J.E."/>
            <person name="Yang H."/>
            <person name="Guo J."/>
            <person name="Deng Z."/>
            <person name="Luo H."/>
            <person name="Luo M."/>
            <person name="Zhao B."/>
        </authorList>
    </citation>
    <scope>NUCLEOTIDE SEQUENCE [LARGE SCALE GENOMIC DNA]</scope>
    <source>
        <strain evidence="3">ATCC 10762</strain>
        <strain evidence="4">ATCC 10762 / DSM 40127 / CCM 3239 / JCM 4008 / LMG 5968 / NBRC 12843 / NCIMB 8234 / A-377</strain>
    </source>
</reference>
<dbReference type="InterPro" id="IPR000835">
    <property type="entry name" value="HTH_MarR-typ"/>
</dbReference>
<dbReference type="EMBL" id="BMUB01000002">
    <property type="protein sequence ID" value="GGU60721.1"/>
    <property type="molecule type" value="Genomic_DNA"/>
</dbReference>
<dbReference type="InterPro" id="IPR036390">
    <property type="entry name" value="WH_DNA-bd_sf"/>
</dbReference>
<dbReference type="Proteomes" id="UP000037395">
    <property type="component" value="Unassembled WGS sequence"/>
</dbReference>
<evidence type="ECO:0000259" key="1">
    <source>
        <dbReference type="PROSITE" id="PS50995"/>
    </source>
</evidence>
<dbReference type="GO" id="GO:0006950">
    <property type="term" value="P:response to stress"/>
    <property type="evidence" value="ECO:0007669"/>
    <property type="project" value="TreeGrafter"/>
</dbReference>
<reference evidence="2" key="1">
    <citation type="journal article" date="2014" name="Int. J. Syst. Evol. Microbiol.">
        <title>Complete genome sequence of Corynebacterium casei LMG S-19264T (=DSM 44701T), isolated from a smear-ripened cheese.</title>
        <authorList>
            <consortium name="US DOE Joint Genome Institute (JGI-PGF)"/>
            <person name="Walter F."/>
            <person name="Albersmeier A."/>
            <person name="Kalinowski J."/>
            <person name="Ruckert C."/>
        </authorList>
    </citation>
    <scope>NUCLEOTIDE SEQUENCE</scope>
    <source>
        <strain evidence="2">JCM 4434</strain>
    </source>
</reference>